<reference evidence="7 8" key="1">
    <citation type="submission" date="2020-08" db="EMBL/GenBank/DDBJ databases">
        <title>Croceimicrobium hydrocarbonivorans gen. nov., sp. nov., a novel marine bacterium isolated from a bacterial consortium that degrades polyethylene terephthalate.</title>
        <authorList>
            <person name="Liu R."/>
        </authorList>
    </citation>
    <scope>NUCLEOTIDE SEQUENCE [LARGE SCALE GENOMIC DNA]</scope>
    <source>
        <strain evidence="7 8">A20-9</strain>
    </source>
</reference>
<feature type="transmembrane region" description="Helical" evidence="5">
    <location>
        <begin position="160"/>
        <end position="178"/>
    </location>
</feature>
<dbReference type="Pfam" id="PF06271">
    <property type="entry name" value="RDD"/>
    <property type="match status" value="1"/>
</dbReference>
<dbReference type="KEGG" id="chyd:H4K34_00170"/>
<keyword evidence="8" id="KW-1185">Reference proteome</keyword>
<keyword evidence="3 5" id="KW-1133">Transmembrane helix</keyword>
<dbReference type="InterPro" id="IPR010432">
    <property type="entry name" value="RDD"/>
</dbReference>
<sequence>MTMETEQSSLDKSSISRRLILKAMWFDHMTISNFLILPAGIALYMEYLELVPKRILPSIIAALFFLIYLNKDIVAGKSWAKRKLGLQLIDRKTGENATSFQCFIRNLVIVGLLPLELFSVWRRPAFRLSDRWARTQMIKTEKENAWLIWKDLAQIKEDPTVGLTLLSCLAFSVAIFLMNH</sequence>
<protein>
    <submittedName>
        <fullName evidence="7">RDD family protein</fullName>
    </submittedName>
</protein>
<evidence type="ECO:0000256" key="4">
    <source>
        <dbReference type="ARBA" id="ARBA00023136"/>
    </source>
</evidence>
<keyword evidence="4 5" id="KW-0472">Membrane</keyword>
<dbReference type="GO" id="GO:0016020">
    <property type="term" value="C:membrane"/>
    <property type="evidence" value="ECO:0007669"/>
    <property type="project" value="UniProtKB-SubCell"/>
</dbReference>
<dbReference type="AlphaFoldDB" id="A0A7H0VEY9"/>
<keyword evidence="2 5" id="KW-0812">Transmembrane</keyword>
<dbReference type="RefSeq" id="WP_210758814.1">
    <property type="nucleotide sequence ID" value="NZ_CP060139.1"/>
</dbReference>
<evidence type="ECO:0000259" key="6">
    <source>
        <dbReference type="Pfam" id="PF06271"/>
    </source>
</evidence>
<dbReference type="Proteomes" id="UP000516305">
    <property type="component" value="Chromosome"/>
</dbReference>
<feature type="transmembrane region" description="Helical" evidence="5">
    <location>
        <begin position="55"/>
        <end position="74"/>
    </location>
</feature>
<name>A0A7H0VEY9_9FLAO</name>
<evidence type="ECO:0000256" key="5">
    <source>
        <dbReference type="SAM" id="Phobius"/>
    </source>
</evidence>
<organism evidence="7 8">
    <name type="scientific">Croceimicrobium hydrocarbonivorans</name>
    <dbReference type="NCBI Taxonomy" id="2761580"/>
    <lineage>
        <taxon>Bacteria</taxon>
        <taxon>Pseudomonadati</taxon>
        <taxon>Bacteroidota</taxon>
        <taxon>Flavobacteriia</taxon>
        <taxon>Flavobacteriales</taxon>
        <taxon>Owenweeksiaceae</taxon>
        <taxon>Croceimicrobium</taxon>
    </lineage>
</organism>
<feature type="domain" description="RDD" evidence="6">
    <location>
        <begin position="23"/>
        <end position="126"/>
    </location>
</feature>
<evidence type="ECO:0000256" key="3">
    <source>
        <dbReference type="ARBA" id="ARBA00022989"/>
    </source>
</evidence>
<evidence type="ECO:0000256" key="2">
    <source>
        <dbReference type="ARBA" id="ARBA00022692"/>
    </source>
</evidence>
<evidence type="ECO:0000256" key="1">
    <source>
        <dbReference type="ARBA" id="ARBA00004141"/>
    </source>
</evidence>
<evidence type="ECO:0000313" key="7">
    <source>
        <dbReference type="EMBL" id="QNR24287.1"/>
    </source>
</evidence>
<feature type="transmembrane region" description="Helical" evidence="5">
    <location>
        <begin position="20"/>
        <end position="43"/>
    </location>
</feature>
<comment type="subcellular location">
    <subcellularLocation>
        <location evidence="1">Membrane</location>
        <topology evidence="1">Multi-pass membrane protein</topology>
    </subcellularLocation>
</comment>
<evidence type="ECO:0000313" key="8">
    <source>
        <dbReference type="Proteomes" id="UP000516305"/>
    </source>
</evidence>
<accession>A0A7H0VEY9</accession>
<gene>
    <name evidence="7" type="ORF">H4K34_00170</name>
</gene>
<proteinExistence type="predicted"/>
<dbReference type="EMBL" id="CP060139">
    <property type="protein sequence ID" value="QNR24287.1"/>
    <property type="molecule type" value="Genomic_DNA"/>
</dbReference>